<dbReference type="Proteomes" id="UP001322219">
    <property type="component" value="Segment"/>
</dbReference>
<reference evidence="1 2" key="1">
    <citation type="submission" date="2023-10" db="EMBL/GenBank/DDBJ databases">
        <title>Genome Sequence of the Siphoviridae Staphylococcus aureus Phage MVC_VPHSA1.</title>
        <authorList>
            <person name="Deepak S.J."/>
            <person name="Porteen K."/>
            <person name="Wilfred R."/>
            <person name="Anbazhagan S."/>
            <person name="Elango A."/>
            <person name="Senthil Kumar T."/>
            <person name="Narendra B."/>
            <person name="Sureshkannan S."/>
            <person name="Nithya Quintoil M."/>
            <person name="Charley C.A."/>
            <person name="Teresa S."/>
            <person name="Raghavendra A.G."/>
        </authorList>
    </citation>
    <scope>NUCLEOTIDE SEQUENCE [LARGE SCALE GENOMIC DNA]</scope>
</reference>
<accession>A0ABZ0QZ13</accession>
<evidence type="ECO:0000313" key="2">
    <source>
        <dbReference type="Proteomes" id="UP001322219"/>
    </source>
</evidence>
<gene>
    <name evidence="1" type="ORF">FBHYGVHD_CDS0105</name>
</gene>
<proteinExistence type="predicted"/>
<keyword evidence="2" id="KW-1185">Reference proteome</keyword>
<dbReference type="EMBL" id="OR670591">
    <property type="protein sequence ID" value="WPF64952.1"/>
    <property type="molecule type" value="Genomic_DNA"/>
</dbReference>
<protein>
    <submittedName>
        <fullName evidence="1">Uncharacterized protein</fullName>
    </submittedName>
</protein>
<sequence>MKDDRELVNNDPKMIYTFLEIALDEHRRIKNEK</sequence>
<evidence type="ECO:0000313" key="1">
    <source>
        <dbReference type="EMBL" id="WPF64952.1"/>
    </source>
</evidence>
<organism evidence="1 2">
    <name type="scientific">Staphylococcus phage MVC_VPHSA1</name>
    <dbReference type="NCBI Taxonomy" id="3088876"/>
    <lineage>
        <taxon>Viruses</taxon>
        <taxon>Duplodnaviria</taxon>
        <taxon>Heunggongvirae</taxon>
        <taxon>Uroviricota</taxon>
        <taxon>Caudoviricetes</taxon>
        <taxon>Ehrlichviridae</taxon>
        <taxon>Chennaivirus</taxon>
        <taxon>Chennaivirus MVCVPHSA1</taxon>
    </lineage>
</organism>
<name>A0ABZ0QZ13_9CAUD</name>